<evidence type="ECO:0000313" key="1">
    <source>
        <dbReference type="EMBL" id="GFT19099.1"/>
    </source>
</evidence>
<sequence length="109" mass="12647">MFLTEDKWKESFEKLNEASYRQKLVWNPQRQRWRSSFWYSISVDTKEHGRFNTKRGTSPAMLGLNEIASAVDRIDAFGWGLCGRGFLSFLSSREYTRETKGVGKQGGSR</sequence>
<dbReference type="EMBL" id="BMAW01059014">
    <property type="protein sequence ID" value="GFT19099.1"/>
    <property type="molecule type" value="Genomic_DNA"/>
</dbReference>
<protein>
    <submittedName>
        <fullName evidence="1">Uncharacterized protein</fullName>
    </submittedName>
</protein>
<dbReference type="OrthoDB" id="10573545at2759"/>
<organism evidence="1 2">
    <name type="scientific">Nephila pilipes</name>
    <name type="common">Giant wood spider</name>
    <name type="synonym">Nephila maculata</name>
    <dbReference type="NCBI Taxonomy" id="299642"/>
    <lineage>
        <taxon>Eukaryota</taxon>
        <taxon>Metazoa</taxon>
        <taxon>Ecdysozoa</taxon>
        <taxon>Arthropoda</taxon>
        <taxon>Chelicerata</taxon>
        <taxon>Arachnida</taxon>
        <taxon>Araneae</taxon>
        <taxon>Araneomorphae</taxon>
        <taxon>Entelegynae</taxon>
        <taxon>Araneoidea</taxon>
        <taxon>Nephilidae</taxon>
        <taxon>Nephila</taxon>
    </lineage>
</organism>
<comment type="caution">
    <text evidence="1">The sequence shown here is derived from an EMBL/GenBank/DDBJ whole genome shotgun (WGS) entry which is preliminary data.</text>
</comment>
<dbReference type="AlphaFoldDB" id="A0A8X6TIS6"/>
<accession>A0A8X6TIS6</accession>
<gene>
    <name evidence="1" type="ORF">NPIL_208221</name>
</gene>
<proteinExistence type="predicted"/>
<dbReference type="Proteomes" id="UP000887013">
    <property type="component" value="Unassembled WGS sequence"/>
</dbReference>
<keyword evidence="2" id="KW-1185">Reference proteome</keyword>
<reference evidence="1" key="1">
    <citation type="submission" date="2020-08" db="EMBL/GenBank/DDBJ databases">
        <title>Multicomponent nature underlies the extraordinary mechanical properties of spider dragline silk.</title>
        <authorList>
            <person name="Kono N."/>
            <person name="Nakamura H."/>
            <person name="Mori M."/>
            <person name="Yoshida Y."/>
            <person name="Ohtoshi R."/>
            <person name="Malay A.D."/>
            <person name="Moran D.A.P."/>
            <person name="Tomita M."/>
            <person name="Numata K."/>
            <person name="Arakawa K."/>
        </authorList>
    </citation>
    <scope>NUCLEOTIDE SEQUENCE</scope>
</reference>
<name>A0A8X6TIS6_NEPPI</name>
<evidence type="ECO:0000313" key="2">
    <source>
        <dbReference type="Proteomes" id="UP000887013"/>
    </source>
</evidence>